<dbReference type="AlphaFoldDB" id="D5HAQ7"/>
<dbReference type="Pfam" id="PF07992">
    <property type="entry name" value="Pyr_redox_2"/>
    <property type="match status" value="1"/>
</dbReference>
<keyword evidence="3" id="KW-0274">FAD</keyword>
<comment type="cofactor">
    <cofactor evidence="1">
        <name>FAD</name>
        <dbReference type="ChEBI" id="CHEBI:57692"/>
    </cofactor>
</comment>
<dbReference type="SUPFAM" id="SSF51905">
    <property type="entry name" value="FAD/NAD(P)-binding domain"/>
    <property type="match status" value="1"/>
</dbReference>
<evidence type="ECO:0000256" key="4">
    <source>
        <dbReference type="ARBA" id="ARBA00023002"/>
    </source>
</evidence>
<evidence type="ECO:0000256" key="1">
    <source>
        <dbReference type="ARBA" id="ARBA00001974"/>
    </source>
</evidence>
<dbReference type="PANTHER" id="PTHR42913">
    <property type="entry name" value="APOPTOSIS-INDUCING FACTOR 1"/>
    <property type="match status" value="1"/>
</dbReference>
<evidence type="ECO:0000256" key="3">
    <source>
        <dbReference type="ARBA" id="ARBA00022827"/>
    </source>
</evidence>
<dbReference type="HOGENOM" id="CLU_021377_4_0_10"/>
<dbReference type="Proteomes" id="UP000000933">
    <property type="component" value="Chromosome"/>
</dbReference>
<proteinExistence type="predicted"/>
<dbReference type="EMBL" id="FP565814">
    <property type="protein sequence ID" value="CBH25112.1"/>
    <property type="molecule type" value="Genomic_DNA"/>
</dbReference>
<keyword evidence="2" id="KW-0285">Flavoprotein</keyword>
<dbReference type="GO" id="GO:0019646">
    <property type="term" value="P:aerobic electron transport chain"/>
    <property type="evidence" value="ECO:0007669"/>
    <property type="project" value="TreeGrafter"/>
</dbReference>
<dbReference type="PANTHER" id="PTHR42913:SF9">
    <property type="entry name" value="SLR1591 PROTEIN"/>
    <property type="match status" value="1"/>
</dbReference>
<dbReference type="InterPro" id="IPR036188">
    <property type="entry name" value="FAD/NAD-bd_sf"/>
</dbReference>
<accession>D5HAQ7</accession>
<reference evidence="6 7" key="1">
    <citation type="journal article" date="2010" name="ISME J.">
        <title>Fine-scale evolution: genomic, phenotypic and ecological differentiation in two coexisting Salinibacter ruber strains.</title>
        <authorList>
            <person name="Pena A."/>
            <person name="Teeling H."/>
            <person name="Huerta-Cepas J."/>
            <person name="Santos F."/>
            <person name="Yarza P."/>
            <person name="Brito-Echeverria J."/>
            <person name="Lucio M."/>
            <person name="Schmitt-Kopplin P."/>
            <person name="Meseguer I."/>
            <person name="Schenowitz C."/>
            <person name="Dossat C."/>
            <person name="Barbe V."/>
            <person name="Dopazo J."/>
            <person name="Rossello-Mora R."/>
            <person name="Schuler M."/>
            <person name="Glockner F.O."/>
            <person name="Amann R."/>
            <person name="Gabaldon T."/>
            <person name="Anton J."/>
        </authorList>
    </citation>
    <scope>NUCLEOTIDE SEQUENCE [LARGE SCALE GENOMIC DNA]</scope>
    <source>
        <strain evidence="6 7">M8</strain>
    </source>
</reference>
<evidence type="ECO:0000259" key="5">
    <source>
        <dbReference type="Pfam" id="PF07992"/>
    </source>
</evidence>
<reference evidence="7" key="2">
    <citation type="submission" date="2010-04" db="EMBL/GenBank/DDBJ databases">
        <title>Genome sequence of Salinibacter ruber M8.</title>
        <authorList>
            <consortium name="Genoscope"/>
        </authorList>
    </citation>
    <scope>NUCLEOTIDE SEQUENCE [LARGE SCALE GENOMIC DNA]</scope>
    <source>
        <strain evidence="7">M8</strain>
    </source>
</reference>
<keyword evidence="4" id="KW-0560">Oxidoreductase</keyword>
<organism evidence="6 7">
    <name type="scientific">Salinibacter ruber (strain M8)</name>
    <dbReference type="NCBI Taxonomy" id="761659"/>
    <lineage>
        <taxon>Bacteria</taxon>
        <taxon>Pseudomonadati</taxon>
        <taxon>Rhodothermota</taxon>
        <taxon>Rhodothermia</taxon>
        <taxon>Rhodothermales</taxon>
        <taxon>Salinibacteraceae</taxon>
        <taxon>Salinibacter</taxon>
    </lineage>
</organism>
<evidence type="ECO:0000256" key="2">
    <source>
        <dbReference type="ARBA" id="ARBA00022630"/>
    </source>
</evidence>
<sequence>MSSAADGGFVRHNCSQSRVGICRLSLLMDRSPMSEPLHLVLVGGGHAMLPSLAHAREWTDAGIKVTLVDPQRWLYYSGMVPEHLGGVYAVDDIRVDLTKMAREAGATHVADRATALDPEARMVTTAEGDTIPYDVLAIDIGGVNPALPDAAVGTKPIYRVRALRPHLKQVLDAPTETLGLTIVGGGAAGVEVALNITGRFAGAGRAADLSLTIVEQSGKILPGFPEGMRAYAARLLRERGATIRTATTVDEVHGPDEGRAQVDMRTDSGEHDTIHPDAVLWSTGAVAPPLLRESGLSTDGRGFLHVTRRLRTPTHPRIFAAGDCGTIPELDLDKVGVHAVKQGPDLRANLDTTVRRLAGDGSAPVASDLTVFRPYPVAPLLLSTGTRRAIWTAGPLWTARTWSLRLKHWVDRRWIQRYAPERWGRVGWRSLVGAEAASNPDGTE</sequence>
<feature type="domain" description="FAD/NAD(P)-binding" evidence="5">
    <location>
        <begin position="38"/>
        <end position="329"/>
    </location>
</feature>
<dbReference type="PRINTS" id="PR00368">
    <property type="entry name" value="FADPNR"/>
</dbReference>
<gene>
    <name evidence="6" type="ordered locus">SRM_02191</name>
</gene>
<dbReference type="InterPro" id="IPR051169">
    <property type="entry name" value="NADH-Q_oxidoreductase"/>
</dbReference>
<evidence type="ECO:0000313" key="7">
    <source>
        <dbReference type="Proteomes" id="UP000000933"/>
    </source>
</evidence>
<protein>
    <submittedName>
        <fullName evidence="6">Pyridine nucleotide-disulphide oxidoreductase family protein</fullName>
    </submittedName>
</protein>
<dbReference type="KEGG" id="srm:SRM_02191"/>
<dbReference type="Gene3D" id="3.50.50.100">
    <property type="match status" value="1"/>
</dbReference>
<dbReference type="InterPro" id="IPR023753">
    <property type="entry name" value="FAD/NAD-binding_dom"/>
</dbReference>
<dbReference type="GO" id="GO:0003955">
    <property type="term" value="F:NAD(P)H dehydrogenase (quinone) activity"/>
    <property type="evidence" value="ECO:0007669"/>
    <property type="project" value="TreeGrafter"/>
</dbReference>
<evidence type="ECO:0000313" key="6">
    <source>
        <dbReference type="EMBL" id="CBH25112.1"/>
    </source>
</evidence>
<name>D5HAQ7_SALRM</name>